<dbReference type="InterPro" id="IPR011055">
    <property type="entry name" value="Dup_hybrid_motif"/>
</dbReference>
<reference evidence="2 3" key="1">
    <citation type="submission" date="2011-08" db="EMBL/GenBank/DDBJ databases">
        <title>The Genome Sequence of Clostridium hathewayi WAL-18680.</title>
        <authorList>
            <consortium name="The Broad Institute Genome Sequencing Platform"/>
            <person name="Earl A."/>
            <person name="Ward D."/>
            <person name="Feldgarden M."/>
            <person name="Gevers D."/>
            <person name="Finegold S.M."/>
            <person name="Summanen P.H."/>
            <person name="Molitoris D.R."/>
            <person name="Song M."/>
            <person name="Daigneault M."/>
            <person name="Allen-Vercoe E."/>
            <person name="Young S.K."/>
            <person name="Zeng Q."/>
            <person name="Gargeya S."/>
            <person name="Fitzgerald M."/>
            <person name="Haas B."/>
            <person name="Abouelleil A."/>
            <person name="Alvarado L."/>
            <person name="Arachchi H.M."/>
            <person name="Berlin A."/>
            <person name="Brown A."/>
            <person name="Chapman S.B."/>
            <person name="Chen Z."/>
            <person name="Dunbar C."/>
            <person name="Freedman E."/>
            <person name="Gearin G."/>
            <person name="Gellesch M."/>
            <person name="Goldberg J."/>
            <person name="Griggs A."/>
            <person name="Gujja S."/>
            <person name="Heiman D."/>
            <person name="Howarth C."/>
            <person name="Larson L."/>
            <person name="Lui A."/>
            <person name="MacDonald P.J.P."/>
            <person name="Montmayeur A."/>
            <person name="Murphy C."/>
            <person name="Neiman D."/>
            <person name="Pearson M."/>
            <person name="Priest M."/>
            <person name="Roberts A."/>
            <person name="Saif S."/>
            <person name="Shea T."/>
            <person name="Shenoy N."/>
            <person name="Sisk P."/>
            <person name="Stolte C."/>
            <person name="Sykes S."/>
            <person name="Wortman J."/>
            <person name="Nusbaum C."/>
            <person name="Birren B."/>
        </authorList>
    </citation>
    <scope>NUCLEOTIDE SEQUENCE [LARGE SCALE GENOMIC DNA]</scope>
    <source>
        <strain evidence="2 3">WAL-18680</strain>
    </source>
</reference>
<evidence type="ECO:0000259" key="1">
    <source>
        <dbReference type="Pfam" id="PF01551"/>
    </source>
</evidence>
<dbReference type="Proteomes" id="UP000005384">
    <property type="component" value="Unassembled WGS sequence"/>
</dbReference>
<dbReference type="EMBL" id="ADLN01000026">
    <property type="protein sequence ID" value="EHI60352.1"/>
    <property type="molecule type" value="Genomic_DNA"/>
</dbReference>
<evidence type="ECO:0000313" key="3">
    <source>
        <dbReference type="Proteomes" id="UP000005384"/>
    </source>
</evidence>
<dbReference type="PANTHER" id="PTHR21666">
    <property type="entry name" value="PEPTIDASE-RELATED"/>
    <property type="match status" value="1"/>
</dbReference>
<dbReference type="PANTHER" id="PTHR21666:SF270">
    <property type="entry name" value="MUREIN HYDROLASE ACTIVATOR ENVC"/>
    <property type="match status" value="1"/>
</dbReference>
<dbReference type="PATRIC" id="fig|742737.3.peg.1670"/>
<dbReference type="Pfam" id="PF01551">
    <property type="entry name" value="Peptidase_M23"/>
    <property type="match status" value="1"/>
</dbReference>
<dbReference type="RefSeq" id="WP_006779632.1">
    <property type="nucleotide sequence ID" value="NZ_CP040506.1"/>
</dbReference>
<dbReference type="CDD" id="cd12797">
    <property type="entry name" value="M23_peptidase"/>
    <property type="match status" value="1"/>
</dbReference>
<protein>
    <recommendedName>
        <fullName evidence="1">M23ase beta-sheet core domain-containing protein</fullName>
    </recommendedName>
</protein>
<sequence>MKEKLNQMFKDKLFLVMLVLGLLTIVAAAGVITIQRGNSKSEQNPYMQMQEPGQSIAGETAAETEYQIAGNSNADKVEAVTEETTAPQAYAEGDVDGQAAIVGAGKDAAVPLVLNFSDTSRMTWPVYGNIVLDYSMDSTIFFNTLQQYQTNPGLVIQGEVSSPVYAPANAKVVNVGANEEIGNYVVLDLGNDYIATCGQLKEIQVMENEYLEEGQLMGYVAEPTKYYSVEGSNIFLELQHGDKTVDPLDYLQ</sequence>
<organism evidence="2 3">
    <name type="scientific">Hungatella hathewayi WAL-18680</name>
    <dbReference type="NCBI Taxonomy" id="742737"/>
    <lineage>
        <taxon>Bacteria</taxon>
        <taxon>Bacillati</taxon>
        <taxon>Bacillota</taxon>
        <taxon>Clostridia</taxon>
        <taxon>Lachnospirales</taxon>
        <taxon>Lachnospiraceae</taxon>
        <taxon>Hungatella</taxon>
    </lineage>
</organism>
<dbReference type="HOGENOM" id="CLU_029425_11_0_9"/>
<keyword evidence="3" id="KW-1185">Reference proteome</keyword>
<dbReference type="Gene3D" id="2.70.70.10">
    <property type="entry name" value="Glucose Permease (Domain IIA)"/>
    <property type="match status" value="1"/>
</dbReference>
<dbReference type="InterPro" id="IPR016047">
    <property type="entry name" value="M23ase_b-sheet_dom"/>
</dbReference>
<gene>
    <name evidence="2" type="ORF">HMPREF9473_01649</name>
</gene>
<proteinExistence type="predicted"/>
<dbReference type="InterPro" id="IPR050570">
    <property type="entry name" value="Cell_wall_metabolism_enzyme"/>
</dbReference>
<name>G5IDU2_9FIRM</name>
<dbReference type="AlphaFoldDB" id="G5IDU2"/>
<comment type="caution">
    <text evidence="2">The sequence shown here is derived from an EMBL/GenBank/DDBJ whole genome shotgun (WGS) entry which is preliminary data.</text>
</comment>
<dbReference type="OrthoDB" id="1938544at2"/>
<dbReference type="SUPFAM" id="SSF51261">
    <property type="entry name" value="Duplicated hybrid motif"/>
    <property type="match status" value="1"/>
</dbReference>
<accession>G5IDU2</accession>
<dbReference type="GO" id="GO:0004222">
    <property type="term" value="F:metalloendopeptidase activity"/>
    <property type="evidence" value="ECO:0007669"/>
    <property type="project" value="TreeGrafter"/>
</dbReference>
<evidence type="ECO:0000313" key="2">
    <source>
        <dbReference type="EMBL" id="EHI60352.1"/>
    </source>
</evidence>
<feature type="domain" description="M23ase beta-sheet core" evidence="1">
    <location>
        <begin position="151"/>
        <end position="247"/>
    </location>
</feature>